<evidence type="ECO:0000259" key="2">
    <source>
        <dbReference type="Pfam" id="PF03781"/>
    </source>
</evidence>
<evidence type="ECO:0000313" key="4">
    <source>
        <dbReference type="Proteomes" id="UP000198711"/>
    </source>
</evidence>
<dbReference type="RefSeq" id="WP_257574673.1">
    <property type="nucleotide sequence ID" value="NZ_FNNO01000001.1"/>
</dbReference>
<dbReference type="PANTHER" id="PTHR23150:SF19">
    <property type="entry name" value="FORMYLGLYCINE-GENERATING ENZYME"/>
    <property type="match status" value="1"/>
</dbReference>
<gene>
    <name evidence="3" type="ORF">SAMN05444410_101643</name>
</gene>
<sequence length="658" mass="73762">MLMKRCLLKSIFLLAACVMVMDAAAQLIKAPTNTKTGTDSKKKTGTKPQVKFRDDNEEKKEGAFAYLVLKASKSSAINVSINESEAGKIKAGMSKRVPLNNTDEMRISLSDGQGTQYDTSFVVQDKDAGRNIVIAFPEVDYTPVKDDQLHQEKLEELRRIKEAQEALKQQHIASLNEAEGRIRDWIKQIFNDKTALQTLIIKIRKGESGITDQVLKSRDLFLNDKNQLASLVKNYSDSAVAFTMKDERDRFLKEIKIDLDKITRDESYRFIDAVQAGKAPLSDNIEIALKASRSSDIGFFIRKDSLEEAIIGGKRIIDYALDVKSDTTVFRYLFEHGVGVNNYGGRFAENKEIYATPLAHACINADTDVIKLFIEKGARFFPATMSRIEKKKQLKVLLTKFGSRSEVMALLKANNYDVDDGTVALSSALQELDSSMVLVEGGQFTMGCTNEVGVSCSTREKPAIAVTVDSFYISKYELTQHIWAAIMEDDNPSFFKDCPNCPVEMISWKAANDFIERLNKLSNKKFRLPTEAEWEYAARGGKLEDKSYYYAGSRDANEVAWYKDNANKTSPVGGKKPNPLGLYDMSGNVSEWCSDYYAEDYFSHSTRVNPIGPELSAQKVLRGGSFMQSSWSSRISNREGHELDFSNNATGFRLAMSK</sequence>
<organism evidence="3 4">
    <name type="scientific">Hydrobacter penzbergensis</name>
    <dbReference type="NCBI Taxonomy" id="1235997"/>
    <lineage>
        <taxon>Bacteria</taxon>
        <taxon>Pseudomonadati</taxon>
        <taxon>Bacteroidota</taxon>
        <taxon>Chitinophagia</taxon>
        <taxon>Chitinophagales</taxon>
        <taxon>Chitinophagaceae</taxon>
        <taxon>Hydrobacter</taxon>
    </lineage>
</organism>
<evidence type="ECO:0000256" key="1">
    <source>
        <dbReference type="SAM" id="SignalP"/>
    </source>
</evidence>
<accession>A0A8X8IDC5</accession>
<keyword evidence="1" id="KW-0732">Signal</keyword>
<dbReference type="InterPro" id="IPR042095">
    <property type="entry name" value="SUMF_sf"/>
</dbReference>
<evidence type="ECO:0000313" key="3">
    <source>
        <dbReference type="EMBL" id="SDW26141.1"/>
    </source>
</evidence>
<dbReference type="InterPro" id="IPR016187">
    <property type="entry name" value="CTDL_fold"/>
</dbReference>
<feature type="chain" id="PRO_5036475161" evidence="1">
    <location>
        <begin position="26"/>
        <end position="658"/>
    </location>
</feature>
<dbReference type="Pfam" id="PF03781">
    <property type="entry name" value="FGE-sulfatase"/>
    <property type="match status" value="1"/>
</dbReference>
<feature type="domain" description="Sulfatase-modifying factor enzyme-like" evidence="2">
    <location>
        <begin position="435"/>
        <end position="655"/>
    </location>
</feature>
<proteinExistence type="predicted"/>
<dbReference type="InterPro" id="IPR005532">
    <property type="entry name" value="SUMF_dom"/>
</dbReference>
<keyword evidence="4" id="KW-1185">Reference proteome</keyword>
<feature type="signal peptide" evidence="1">
    <location>
        <begin position="1"/>
        <end position="25"/>
    </location>
</feature>
<protein>
    <submittedName>
        <fullName evidence="3">Formylglycine-generating enzyme, required for sulfatase activity, contains SUMF1/FGE domain</fullName>
    </submittedName>
</protein>
<dbReference type="Proteomes" id="UP000198711">
    <property type="component" value="Unassembled WGS sequence"/>
</dbReference>
<name>A0A8X8IDC5_9BACT</name>
<dbReference type="Gene3D" id="3.90.1580.10">
    <property type="entry name" value="paralog of FGE (formylglycine-generating enzyme)"/>
    <property type="match status" value="1"/>
</dbReference>
<dbReference type="SUPFAM" id="SSF56436">
    <property type="entry name" value="C-type lectin-like"/>
    <property type="match status" value="1"/>
</dbReference>
<dbReference type="GO" id="GO:0120147">
    <property type="term" value="F:formylglycine-generating oxidase activity"/>
    <property type="evidence" value="ECO:0007669"/>
    <property type="project" value="TreeGrafter"/>
</dbReference>
<dbReference type="AlphaFoldDB" id="A0A8X8IDC5"/>
<comment type="caution">
    <text evidence="3">The sequence shown here is derived from an EMBL/GenBank/DDBJ whole genome shotgun (WGS) entry which is preliminary data.</text>
</comment>
<dbReference type="InterPro" id="IPR051043">
    <property type="entry name" value="Sulfatase_Mod_Factor_Kinase"/>
</dbReference>
<dbReference type="EMBL" id="FNNO01000001">
    <property type="protein sequence ID" value="SDW26141.1"/>
    <property type="molecule type" value="Genomic_DNA"/>
</dbReference>
<dbReference type="PANTHER" id="PTHR23150">
    <property type="entry name" value="SULFATASE MODIFYING FACTOR 1, 2"/>
    <property type="match status" value="1"/>
</dbReference>
<reference evidence="3 4" key="1">
    <citation type="submission" date="2016-10" db="EMBL/GenBank/DDBJ databases">
        <authorList>
            <person name="Varghese N."/>
            <person name="Submissions S."/>
        </authorList>
    </citation>
    <scope>NUCLEOTIDE SEQUENCE [LARGE SCALE GENOMIC DNA]</scope>
    <source>
        <strain evidence="3 4">DSM 25353</strain>
    </source>
</reference>